<dbReference type="EMBL" id="FXAW01000001">
    <property type="protein sequence ID" value="SMG16872.1"/>
    <property type="molecule type" value="Genomic_DNA"/>
</dbReference>
<proteinExistence type="predicted"/>
<reference evidence="4" key="1">
    <citation type="submission" date="2017-04" db="EMBL/GenBank/DDBJ databases">
        <authorList>
            <person name="Varghese N."/>
            <person name="Submissions S."/>
        </authorList>
    </citation>
    <scope>NUCLEOTIDE SEQUENCE [LARGE SCALE GENOMIC DNA]</scope>
    <source>
        <strain evidence="4">DSM 4125</strain>
    </source>
</reference>
<feature type="signal peptide" evidence="1">
    <location>
        <begin position="1"/>
        <end position="22"/>
    </location>
</feature>
<gene>
    <name evidence="3" type="ORF">SAMN05661096_00893</name>
</gene>
<dbReference type="InterPro" id="IPR021255">
    <property type="entry name" value="DUF2807"/>
</dbReference>
<dbReference type="Pfam" id="PF10988">
    <property type="entry name" value="DUF2807"/>
    <property type="match status" value="1"/>
</dbReference>
<keyword evidence="1" id="KW-0732">Signal</keyword>
<protein>
    <submittedName>
        <fullName evidence="3">Putative auto-transporter adhesin, head GIN domain</fullName>
    </submittedName>
</protein>
<evidence type="ECO:0000313" key="3">
    <source>
        <dbReference type="EMBL" id="SMG16872.1"/>
    </source>
</evidence>
<evidence type="ECO:0000259" key="2">
    <source>
        <dbReference type="Pfam" id="PF10988"/>
    </source>
</evidence>
<dbReference type="STRING" id="1028.SAMN05661096_00893"/>
<feature type="chain" id="PRO_5012100950" evidence="1">
    <location>
        <begin position="23"/>
        <end position="251"/>
    </location>
</feature>
<keyword evidence="4" id="KW-1185">Reference proteome</keyword>
<name>A0A1X7IPC4_9BACT</name>
<dbReference type="OrthoDB" id="1466971at2"/>
<dbReference type="AlphaFoldDB" id="A0A1X7IPC4"/>
<evidence type="ECO:0000256" key="1">
    <source>
        <dbReference type="SAM" id="SignalP"/>
    </source>
</evidence>
<dbReference type="PROSITE" id="PS51257">
    <property type="entry name" value="PROKAR_LIPOPROTEIN"/>
    <property type="match status" value="1"/>
</dbReference>
<evidence type="ECO:0000313" key="4">
    <source>
        <dbReference type="Proteomes" id="UP000193804"/>
    </source>
</evidence>
<dbReference type="Proteomes" id="UP000193804">
    <property type="component" value="Unassembled WGS sequence"/>
</dbReference>
<organism evidence="3 4">
    <name type="scientific">Marivirga sericea</name>
    <dbReference type="NCBI Taxonomy" id="1028"/>
    <lineage>
        <taxon>Bacteria</taxon>
        <taxon>Pseudomonadati</taxon>
        <taxon>Bacteroidota</taxon>
        <taxon>Cytophagia</taxon>
        <taxon>Cytophagales</taxon>
        <taxon>Marivirgaceae</taxon>
        <taxon>Marivirga</taxon>
    </lineage>
</organism>
<accession>A0A1X7IPC4</accession>
<sequence length="251" mass="28377">MEVLKTTAHYLLLFLAFTVVQACNSEDAFDCFKKSGEVTTITIDDFPDFTELLIHDNIELEIADSDREYFELTYGANLIPEIVMELENDSLSFFNQSFCDWTRDFQKPKLKWYTDKSSINILCLSNGQISNADTIRKNFSIRIESATNEVNLNFNNSNTTILSNSSTYFKLAGKSKNLTANAYFNDGKYDCQHLIVNRANVLQRGYNDITVNVKDSLIGSIENAGRILYKGNPGVKVKVSNGGELIHLDQE</sequence>
<feature type="domain" description="Putative auto-transporter adhesin head GIN" evidence="2">
    <location>
        <begin position="48"/>
        <end position="233"/>
    </location>
</feature>
<dbReference type="Gene3D" id="2.160.20.120">
    <property type="match status" value="1"/>
</dbReference>
<dbReference type="RefSeq" id="WP_085515854.1">
    <property type="nucleotide sequence ID" value="NZ_FXAW01000001.1"/>
</dbReference>